<dbReference type="GO" id="GO:0016491">
    <property type="term" value="F:oxidoreductase activity"/>
    <property type="evidence" value="ECO:0007669"/>
    <property type="project" value="UniProtKB-KW"/>
</dbReference>
<comment type="caution">
    <text evidence="3">The sequence shown here is derived from an EMBL/GenBank/DDBJ whole genome shotgun (WGS) entry which is preliminary data.</text>
</comment>
<dbReference type="SUPFAM" id="SSF51735">
    <property type="entry name" value="NAD(P)-binding Rossmann-fold domains"/>
    <property type="match status" value="1"/>
</dbReference>
<evidence type="ECO:0000256" key="2">
    <source>
        <dbReference type="ARBA" id="ARBA00023002"/>
    </source>
</evidence>
<dbReference type="PANTHER" id="PTHR44196:SF1">
    <property type="entry name" value="DEHYDROGENASE_REDUCTASE SDR FAMILY MEMBER 7B"/>
    <property type="match status" value="1"/>
</dbReference>
<gene>
    <name evidence="3" type="ORF">QO034_12170</name>
</gene>
<evidence type="ECO:0000313" key="3">
    <source>
        <dbReference type="EMBL" id="MDK3073869.1"/>
    </source>
</evidence>
<dbReference type="RefSeq" id="WP_284485805.1">
    <property type="nucleotide sequence ID" value="NZ_JASNJE010000013.1"/>
</dbReference>
<dbReference type="PRINTS" id="PR00081">
    <property type="entry name" value="GDHRDH"/>
</dbReference>
<keyword evidence="2 3" id="KW-0560">Oxidoreductase</keyword>
<dbReference type="Proteomes" id="UP001227126">
    <property type="component" value="Unassembled WGS sequence"/>
</dbReference>
<dbReference type="EMBL" id="JASNJE010000013">
    <property type="protein sequence ID" value="MDK3073869.1"/>
    <property type="molecule type" value="Genomic_DNA"/>
</dbReference>
<dbReference type="PROSITE" id="PS00018">
    <property type="entry name" value="EF_HAND_1"/>
    <property type="match status" value="1"/>
</dbReference>
<evidence type="ECO:0000256" key="1">
    <source>
        <dbReference type="ARBA" id="ARBA00006484"/>
    </source>
</evidence>
<sequence length="232" mass="25083">MTKTALITGASSGIGRATAVRLASEGWHILAQGRRVEALRETLDLVAGAGGSGECFQAEMQCMEAIASLSEWATGRNRLDALVHCAAKFTYGPVSTERFEDWDLSIDSVLRATIRLTAHVLPALRQTEGAVVYVCGPTSWIGWKNHAIHCALRHAQAGFARALFEDVREDGVRVTLVHPGFVDTPAVDAADKDRSKMIQLADISELIATALTLPNTACVTELTVRPQRSPYL</sequence>
<name>A0ABT7FFF9_9RHOB</name>
<protein>
    <submittedName>
        <fullName evidence="3">SDR family oxidoreductase</fullName>
        <ecNumber evidence="3">1.-.-.-</ecNumber>
    </submittedName>
</protein>
<dbReference type="InterPro" id="IPR002347">
    <property type="entry name" value="SDR_fam"/>
</dbReference>
<accession>A0ABT7FFF9</accession>
<dbReference type="InterPro" id="IPR018247">
    <property type="entry name" value="EF_Hand_1_Ca_BS"/>
</dbReference>
<dbReference type="EC" id="1.-.-.-" evidence="3"/>
<organism evidence="3 4">
    <name type="scientific">Sedimentitalea xiamensis</name>
    <dbReference type="NCBI Taxonomy" id="3050037"/>
    <lineage>
        <taxon>Bacteria</taxon>
        <taxon>Pseudomonadati</taxon>
        <taxon>Pseudomonadota</taxon>
        <taxon>Alphaproteobacteria</taxon>
        <taxon>Rhodobacterales</taxon>
        <taxon>Paracoccaceae</taxon>
        <taxon>Sedimentitalea</taxon>
    </lineage>
</organism>
<dbReference type="Gene3D" id="3.40.50.720">
    <property type="entry name" value="NAD(P)-binding Rossmann-like Domain"/>
    <property type="match status" value="1"/>
</dbReference>
<evidence type="ECO:0000313" key="4">
    <source>
        <dbReference type="Proteomes" id="UP001227126"/>
    </source>
</evidence>
<comment type="similarity">
    <text evidence="1">Belongs to the short-chain dehydrogenases/reductases (SDR) family.</text>
</comment>
<proteinExistence type="inferred from homology"/>
<dbReference type="Pfam" id="PF00106">
    <property type="entry name" value="adh_short"/>
    <property type="match status" value="1"/>
</dbReference>
<dbReference type="InterPro" id="IPR036291">
    <property type="entry name" value="NAD(P)-bd_dom_sf"/>
</dbReference>
<dbReference type="CDD" id="cd05233">
    <property type="entry name" value="SDR_c"/>
    <property type="match status" value="1"/>
</dbReference>
<reference evidence="3 4" key="1">
    <citation type="submission" date="2023-05" db="EMBL/GenBank/DDBJ databases">
        <title>Sedimentitalea sp. nov. JM2-8.</title>
        <authorList>
            <person name="Huang J."/>
        </authorList>
    </citation>
    <scope>NUCLEOTIDE SEQUENCE [LARGE SCALE GENOMIC DNA]</scope>
    <source>
        <strain evidence="3 4">JM2-8</strain>
    </source>
</reference>
<dbReference type="PANTHER" id="PTHR44196">
    <property type="entry name" value="DEHYDROGENASE/REDUCTASE SDR FAMILY MEMBER 7B"/>
    <property type="match status" value="1"/>
</dbReference>
<keyword evidence="4" id="KW-1185">Reference proteome</keyword>